<dbReference type="InterPro" id="IPR034285">
    <property type="entry name" value="CuRO_2_LCC"/>
</dbReference>
<keyword evidence="9 13" id="KW-0677">Repeat</keyword>
<keyword evidence="11 13" id="KW-0186">Copper</keyword>
<dbReference type="InterPro" id="IPR011706">
    <property type="entry name" value="Cu-oxidase_C"/>
</dbReference>
<dbReference type="InterPro" id="IPR008972">
    <property type="entry name" value="Cupredoxin"/>
</dbReference>
<dbReference type="GO" id="GO:0052716">
    <property type="term" value="F:hydroquinone:oxygen oxidoreductase activity"/>
    <property type="evidence" value="ECO:0007669"/>
    <property type="project" value="UniProtKB-EC"/>
</dbReference>
<accession>M8C2V0</accession>
<evidence type="ECO:0000259" key="16">
    <source>
        <dbReference type="Pfam" id="PF07732"/>
    </source>
</evidence>
<dbReference type="PANTHER" id="PTHR11709">
    <property type="entry name" value="MULTI-COPPER OXIDASE"/>
    <property type="match status" value="1"/>
</dbReference>
<evidence type="ECO:0000256" key="6">
    <source>
        <dbReference type="ARBA" id="ARBA00022523"/>
    </source>
</evidence>
<keyword evidence="12 13" id="KW-0439">Lignin degradation</keyword>
<dbReference type="InterPro" id="IPR034288">
    <property type="entry name" value="CuRO_1_LCC"/>
</dbReference>
<dbReference type="CDD" id="cd13897">
    <property type="entry name" value="CuRO_3_LCC_plant"/>
    <property type="match status" value="1"/>
</dbReference>
<dbReference type="NCBIfam" id="TIGR03389">
    <property type="entry name" value="laccase"/>
    <property type="match status" value="1"/>
</dbReference>
<dbReference type="GO" id="GO:0046274">
    <property type="term" value="P:lignin catabolic process"/>
    <property type="evidence" value="ECO:0007669"/>
    <property type="project" value="UniProtKB-KW"/>
</dbReference>
<dbReference type="EC" id="1.10.3.2" evidence="5 13"/>
<evidence type="ECO:0000256" key="8">
    <source>
        <dbReference type="ARBA" id="ARBA00022723"/>
    </source>
</evidence>
<dbReference type="Pfam" id="PF07731">
    <property type="entry name" value="Cu-oxidase_2"/>
    <property type="match status" value="1"/>
</dbReference>
<evidence type="ECO:0000313" key="17">
    <source>
        <dbReference type="EnsemblPlants" id="EMT28358"/>
    </source>
</evidence>
<name>M8C2V0_AEGTA</name>
<comment type="similarity">
    <text evidence="4 13">Belongs to the multicopper oxidase family.</text>
</comment>
<evidence type="ECO:0000259" key="14">
    <source>
        <dbReference type="Pfam" id="PF00394"/>
    </source>
</evidence>
<dbReference type="PANTHER" id="PTHR11709:SF9">
    <property type="entry name" value="LACCASE-7"/>
    <property type="match status" value="1"/>
</dbReference>
<evidence type="ECO:0000256" key="3">
    <source>
        <dbReference type="ARBA" id="ARBA00004271"/>
    </source>
</evidence>
<feature type="domain" description="Plastocyanin-like" evidence="15">
    <location>
        <begin position="511"/>
        <end position="647"/>
    </location>
</feature>
<organism evidence="17">
    <name type="scientific">Aegilops tauschii</name>
    <name type="common">Tausch's goatgrass</name>
    <name type="synonym">Aegilops squarrosa</name>
    <dbReference type="NCBI Taxonomy" id="37682"/>
    <lineage>
        <taxon>Eukaryota</taxon>
        <taxon>Viridiplantae</taxon>
        <taxon>Streptophyta</taxon>
        <taxon>Embryophyta</taxon>
        <taxon>Tracheophyta</taxon>
        <taxon>Spermatophyta</taxon>
        <taxon>Magnoliopsida</taxon>
        <taxon>Liliopsida</taxon>
        <taxon>Poales</taxon>
        <taxon>Poaceae</taxon>
        <taxon>BOP clade</taxon>
        <taxon>Pooideae</taxon>
        <taxon>Triticodae</taxon>
        <taxon>Triticeae</taxon>
        <taxon>Triticinae</taxon>
        <taxon>Aegilops</taxon>
    </lineage>
</organism>
<dbReference type="InterPro" id="IPR001117">
    <property type="entry name" value="Cu-oxidase_2nd"/>
</dbReference>
<evidence type="ECO:0000256" key="2">
    <source>
        <dbReference type="ARBA" id="ARBA00002075"/>
    </source>
</evidence>
<keyword evidence="10 13" id="KW-0560">Oxidoreductase</keyword>
<feature type="domain" description="Plastocyanin-like" evidence="14">
    <location>
        <begin position="263"/>
        <end position="402"/>
    </location>
</feature>
<dbReference type="EnsemblPlants" id="EMT28358">
    <property type="protein sequence ID" value="EMT28358"/>
    <property type="gene ID" value="F775_12478"/>
</dbReference>
<evidence type="ECO:0000256" key="12">
    <source>
        <dbReference type="ARBA" id="ARBA00023185"/>
    </source>
</evidence>
<evidence type="ECO:0000256" key="11">
    <source>
        <dbReference type="ARBA" id="ARBA00023008"/>
    </source>
</evidence>
<comment type="function">
    <text evidence="2 13">Lignin degradation and detoxification of lignin-derived products.</text>
</comment>
<dbReference type="SUPFAM" id="SSF49503">
    <property type="entry name" value="Cupredoxins"/>
    <property type="match status" value="3"/>
</dbReference>
<dbReference type="InterPro" id="IPR011707">
    <property type="entry name" value="Cu-oxidase-like_N"/>
</dbReference>
<evidence type="ECO:0000256" key="4">
    <source>
        <dbReference type="ARBA" id="ARBA00010609"/>
    </source>
</evidence>
<dbReference type="GO" id="GO:0005507">
    <property type="term" value="F:copper ion binding"/>
    <property type="evidence" value="ECO:0007669"/>
    <property type="project" value="InterPro"/>
</dbReference>
<dbReference type="AlphaFoldDB" id="M8C2V0"/>
<evidence type="ECO:0000256" key="7">
    <source>
        <dbReference type="ARBA" id="ARBA00022525"/>
    </source>
</evidence>
<sequence length="665" mass="73114">MALICKFMAKILQQRGAPCYNWFAHTYCHKEISWSPHNRDTAIWRGFRSTLRLVMEATKCKVGDGQETMNHILLRCKLAQAIWAKLGVQDLASSSIGAGDLLCSQQSRARHGTKWHVFFTSCIVALWNARNAQVGNLTIDRVGQRQVITAVNGQFPGPMLEARDGDAVVVHVVNYSPYNITIHWHGVLQRLSGWADGPSMVSQCPIRPGGATYTYRFNVTGQEGTLWWHAHVSFLRATVYGALLIRPGPDEPHYPFPTPYGEATLLLGEWWNASVVDVERQAMLTGGPPNNSVALTINGMPSGYELAVRHGEIYLLRLVNAALSYQLFFKVAGHAFTVVAADACYTDPYDTDVIVLAPGQTVDALMHANASPGRYYMAAQVYQSVANATYTTTTTGLLRYEHDAAAAAGMSMIMMPSMPAFKDSATAQDFYGRLTGLLRDGKPTVPLHVDTRMLVTYGLGIAPCMPTQTLCNRTRGSVAASMNNVSFQLPKAMSLLEARMRGNADGVYTRDFPDRPPVMFDFTNGSMSSNRSVMLTSKGTRVRRLRFNTTVEVVLQNTAILGSENHPLHLHGFNFYVLAQGAGNFNARTAVRSYNLVNPQQRNTVAVPAGGWAVIRFTADNPGVWVMHCHLDAHLPFGLAMAFEVDDGPTPDTVLPPPPPDYPQC</sequence>
<keyword evidence="7 13" id="KW-0964">Secreted</keyword>
<comment type="subcellular location">
    <subcellularLocation>
        <location evidence="3 13">Secreted</location>
        <location evidence="3 13">Extracellular space</location>
        <location evidence="3 13">Apoplast</location>
    </subcellularLocation>
</comment>
<keyword evidence="8 13" id="KW-0479">Metal-binding</keyword>
<dbReference type="InterPro" id="IPR017761">
    <property type="entry name" value="Laccase"/>
</dbReference>
<evidence type="ECO:0000256" key="10">
    <source>
        <dbReference type="ARBA" id="ARBA00023002"/>
    </source>
</evidence>
<dbReference type="InterPro" id="IPR034289">
    <property type="entry name" value="CuRO_3_LCC"/>
</dbReference>
<dbReference type="InterPro" id="IPR045087">
    <property type="entry name" value="Cu-oxidase_fam"/>
</dbReference>
<dbReference type="CDD" id="cd13875">
    <property type="entry name" value="CuRO_2_LCC_plant"/>
    <property type="match status" value="1"/>
</dbReference>
<proteinExistence type="inferred from homology"/>
<comment type="cofactor">
    <cofactor evidence="13">
        <name>Cu cation</name>
        <dbReference type="ChEBI" id="CHEBI:23378"/>
    </cofactor>
    <text evidence="13">Binds 4 Cu cations per monomer.</text>
</comment>
<dbReference type="Gene3D" id="2.60.40.420">
    <property type="entry name" value="Cupredoxins - blue copper proteins"/>
    <property type="match status" value="3"/>
</dbReference>
<dbReference type="Pfam" id="PF07732">
    <property type="entry name" value="Cu-oxidase_3"/>
    <property type="match status" value="1"/>
</dbReference>
<keyword evidence="6 13" id="KW-0052">Apoplast</keyword>
<evidence type="ECO:0000256" key="9">
    <source>
        <dbReference type="ARBA" id="ARBA00022737"/>
    </source>
</evidence>
<comment type="catalytic activity">
    <reaction evidence="1 13">
        <text>4 hydroquinone + O2 = 4 benzosemiquinone + 2 H2O</text>
        <dbReference type="Rhea" id="RHEA:11276"/>
        <dbReference type="ChEBI" id="CHEBI:15377"/>
        <dbReference type="ChEBI" id="CHEBI:15379"/>
        <dbReference type="ChEBI" id="CHEBI:17594"/>
        <dbReference type="ChEBI" id="CHEBI:17977"/>
        <dbReference type="EC" id="1.10.3.2"/>
    </reaction>
</comment>
<reference evidence="17" key="1">
    <citation type="submission" date="2015-06" db="UniProtKB">
        <authorList>
            <consortium name="EnsemblPlants"/>
        </authorList>
    </citation>
    <scope>IDENTIFICATION</scope>
</reference>
<dbReference type="GO" id="GO:0048046">
    <property type="term" value="C:apoplast"/>
    <property type="evidence" value="ECO:0007669"/>
    <property type="project" value="UniProtKB-SubCell"/>
</dbReference>
<dbReference type="CDD" id="cd13849">
    <property type="entry name" value="CuRO_1_LCC_plant"/>
    <property type="match status" value="1"/>
</dbReference>
<evidence type="ECO:0000259" key="15">
    <source>
        <dbReference type="Pfam" id="PF07731"/>
    </source>
</evidence>
<dbReference type="Pfam" id="PF00394">
    <property type="entry name" value="Cu-oxidase"/>
    <property type="match status" value="1"/>
</dbReference>
<protein>
    <recommendedName>
        <fullName evidence="5 13">Laccase</fullName>
        <ecNumber evidence="5 13">1.10.3.2</ecNumber>
    </recommendedName>
    <alternativeName>
        <fullName evidence="13">Benzenediol:oxygen oxidoreductase</fullName>
    </alternativeName>
    <alternativeName>
        <fullName evidence="13">Diphenol oxidase</fullName>
    </alternativeName>
    <alternativeName>
        <fullName evidence="13">Urishiol oxidase</fullName>
    </alternativeName>
</protein>
<feature type="domain" description="Plastocyanin-like" evidence="16">
    <location>
        <begin position="137"/>
        <end position="247"/>
    </location>
</feature>
<evidence type="ECO:0000256" key="5">
    <source>
        <dbReference type="ARBA" id="ARBA00012297"/>
    </source>
</evidence>
<dbReference type="PROSITE" id="PS00080">
    <property type="entry name" value="MULTICOPPER_OXIDASE2"/>
    <property type="match status" value="1"/>
</dbReference>
<evidence type="ECO:0000256" key="13">
    <source>
        <dbReference type="RuleBase" id="RU361119"/>
    </source>
</evidence>
<evidence type="ECO:0000256" key="1">
    <source>
        <dbReference type="ARBA" id="ARBA00000349"/>
    </source>
</evidence>
<dbReference type="InterPro" id="IPR002355">
    <property type="entry name" value="Cu_oxidase_Cu_BS"/>
</dbReference>